<name>A0ABV4QL42_9ACTN</name>
<evidence type="ECO:0000259" key="1">
    <source>
        <dbReference type="Pfam" id="PF04149"/>
    </source>
</evidence>
<protein>
    <submittedName>
        <fullName evidence="2">DUF397 domain-containing protein</fullName>
    </submittedName>
</protein>
<evidence type="ECO:0000313" key="2">
    <source>
        <dbReference type="EMBL" id="MFA1543391.1"/>
    </source>
</evidence>
<dbReference type="Proteomes" id="UP001569963">
    <property type="component" value="Unassembled WGS sequence"/>
</dbReference>
<organism evidence="2 3">
    <name type="scientific">Actinomadura monticuli</name>
    <dbReference type="NCBI Taxonomy" id="3097367"/>
    <lineage>
        <taxon>Bacteria</taxon>
        <taxon>Bacillati</taxon>
        <taxon>Actinomycetota</taxon>
        <taxon>Actinomycetes</taxon>
        <taxon>Streptosporangiales</taxon>
        <taxon>Thermomonosporaceae</taxon>
        <taxon>Actinomadura</taxon>
    </lineage>
</organism>
<comment type="caution">
    <text evidence="2">The sequence shown here is derived from an EMBL/GenBank/DDBJ whole genome shotgun (WGS) entry which is preliminary data.</text>
</comment>
<gene>
    <name evidence="2" type="ORF">SM611_31065</name>
</gene>
<evidence type="ECO:0000313" key="3">
    <source>
        <dbReference type="Proteomes" id="UP001569963"/>
    </source>
</evidence>
<feature type="domain" description="DUF397" evidence="1">
    <location>
        <begin position="8"/>
        <end position="60"/>
    </location>
</feature>
<dbReference type="InterPro" id="IPR007278">
    <property type="entry name" value="DUF397"/>
</dbReference>
<sequence length="66" mass="7181">MKVEPHTTWRKSSYSSQEGGTCVELANLDSATGVRDSTDPHGPVLHVGRDTMADLLGRIKTGELDR</sequence>
<accession>A0ABV4QL42</accession>
<dbReference type="RefSeq" id="WP_371953892.1">
    <property type="nucleotide sequence ID" value="NZ_JAXCEI010000018.1"/>
</dbReference>
<proteinExistence type="predicted"/>
<dbReference type="Pfam" id="PF04149">
    <property type="entry name" value="DUF397"/>
    <property type="match status" value="1"/>
</dbReference>
<dbReference type="EMBL" id="JAXCEI010000018">
    <property type="protein sequence ID" value="MFA1543391.1"/>
    <property type="molecule type" value="Genomic_DNA"/>
</dbReference>
<reference evidence="2 3" key="1">
    <citation type="submission" date="2023-11" db="EMBL/GenBank/DDBJ databases">
        <title>Actinomadura monticuli sp. nov., isolated from volcanic ash.</title>
        <authorList>
            <person name="Lee S.D."/>
            <person name="Yang H."/>
            <person name="Kim I.S."/>
        </authorList>
    </citation>
    <scope>NUCLEOTIDE SEQUENCE [LARGE SCALE GENOMIC DNA]</scope>
    <source>
        <strain evidence="2 3">DLS-62</strain>
    </source>
</reference>
<keyword evidence="3" id="KW-1185">Reference proteome</keyword>